<accession>A0A6J4UTS3</accession>
<gene>
    <name evidence="1" type="ORF">AVDCRST_MAG19-1242</name>
</gene>
<dbReference type="EMBL" id="CADCWL010000054">
    <property type="protein sequence ID" value="CAA9556259.1"/>
    <property type="molecule type" value="Genomic_DNA"/>
</dbReference>
<reference evidence="1" key="1">
    <citation type="submission" date="2020-02" db="EMBL/GenBank/DDBJ databases">
        <authorList>
            <person name="Meier V. D."/>
        </authorList>
    </citation>
    <scope>NUCLEOTIDE SEQUENCE</scope>
    <source>
        <strain evidence="1">AVDCRST_MAG19</strain>
    </source>
</reference>
<protein>
    <recommendedName>
        <fullName evidence="2">GAF domain-containing protein</fullName>
    </recommendedName>
</protein>
<name>A0A6J4UTS3_9BACT</name>
<sequence>MTDAANPPDAPLARLSALAARGFADPDEAIAAVLVLVRDLLGVSTALVVRRDGDTWNAAHVADAAFGLFPGATLPWQDTF</sequence>
<evidence type="ECO:0008006" key="2">
    <source>
        <dbReference type="Google" id="ProtNLM"/>
    </source>
</evidence>
<dbReference type="AlphaFoldDB" id="A0A6J4UTS3"/>
<evidence type="ECO:0000313" key="1">
    <source>
        <dbReference type="EMBL" id="CAA9556259.1"/>
    </source>
</evidence>
<proteinExistence type="predicted"/>
<organism evidence="1">
    <name type="scientific">uncultured Thermomicrobiales bacterium</name>
    <dbReference type="NCBI Taxonomy" id="1645740"/>
    <lineage>
        <taxon>Bacteria</taxon>
        <taxon>Pseudomonadati</taxon>
        <taxon>Thermomicrobiota</taxon>
        <taxon>Thermomicrobia</taxon>
        <taxon>Thermomicrobiales</taxon>
        <taxon>environmental samples</taxon>
    </lineage>
</organism>